<evidence type="ECO:0000256" key="6">
    <source>
        <dbReference type="ARBA" id="ARBA00022692"/>
    </source>
</evidence>
<dbReference type="Proteomes" id="UP001566132">
    <property type="component" value="Unassembled WGS sequence"/>
</dbReference>
<evidence type="ECO:0000256" key="13">
    <source>
        <dbReference type="SAM" id="Phobius"/>
    </source>
</evidence>
<evidence type="ECO:0000256" key="5">
    <source>
        <dbReference type="ARBA" id="ARBA00022490"/>
    </source>
</evidence>
<evidence type="ECO:0000256" key="11">
    <source>
        <dbReference type="ARBA" id="ARBA00023180"/>
    </source>
</evidence>
<comment type="caution">
    <text evidence="14">The sequence shown here is derived from an EMBL/GenBank/DDBJ whole genome shotgun (WGS) entry which is preliminary data.</text>
</comment>
<dbReference type="AlphaFoldDB" id="A0ABD1F1J4"/>
<keyword evidence="4" id="KW-1003">Cell membrane</keyword>
<keyword evidence="7" id="KW-0735">Signal-anchor</keyword>
<dbReference type="EMBL" id="JBDJPC010000003">
    <property type="protein sequence ID" value="KAL1509101.1"/>
    <property type="molecule type" value="Genomic_DNA"/>
</dbReference>
<evidence type="ECO:0000256" key="10">
    <source>
        <dbReference type="ARBA" id="ARBA00023157"/>
    </source>
</evidence>
<feature type="transmembrane region" description="Helical" evidence="13">
    <location>
        <begin position="30"/>
        <end position="53"/>
    </location>
</feature>
<dbReference type="GO" id="GO:0005856">
    <property type="term" value="C:cytoskeleton"/>
    <property type="evidence" value="ECO:0007669"/>
    <property type="project" value="UniProtKB-SubCell"/>
</dbReference>
<keyword evidence="5" id="KW-0963">Cytoplasm</keyword>
<keyword evidence="12" id="KW-0206">Cytoskeleton</keyword>
<dbReference type="PANTHER" id="PTHR12939">
    <property type="entry name" value="SARCOGLYCAN"/>
    <property type="match status" value="1"/>
</dbReference>
<accession>A0ABD1F1J4</accession>
<reference evidence="14 15" key="1">
    <citation type="submission" date="2024-05" db="EMBL/GenBank/DDBJ databases">
        <title>Genetic variation in Jamaican populations of the coffee berry borer (Hypothenemus hampei).</title>
        <authorList>
            <person name="Errbii M."/>
            <person name="Myrie A."/>
        </authorList>
    </citation>
    <scope>NUCLEOTIDE SEQUENCE [LARGE SCALE GENOMIC DNA]</scope>
    <source>
        <strain evidence="14">JA-Hopewell-2020-01-JO</strain>
        <tissue evidence="14">Whole body</tissue>
    </source>
</reference>
<evidence type="ECO:0000256" key="2">
    <source>
        <dbReference type="ARBA" id="ARBA00004274"/>
    </source>
</evidence>
<keyword evidence="9 13" id="KW-0472">Membrane</keyword>
<gene>
    <name evidence="14" type="ORF">ABEB36_003895</name>
</gene>
<dbReference type="InterPro" id="IPR006875">
    <property type="entry name" value="Sarcoglycan"/>
</dbReference>
<evidence type="ECO:0000256" key="7">
    <source>
        <dbReference type="ARBA" id="ARBA00022968"/>
    </source>
</evidence>
<dbReference type="PANTHER" id="PTHR12939:SF10">
    <property type="entry name" value="EG:4F1.1 PROTEIN"/>
    <property type="match status" value="1"/>
</dbReference>
<evidence type="ECO:0000313" key="14">
    <source>
        <dbReference type="EMBL" id="KAL1509101.1"/>
    </source>
</evidence>
<keyword evidence="8 13" id="KW-1133">Transmembrane helix</keyword>
<evidence type="ECO:0000256" key="12">
    <source>
        <dbReference type="ARBA" id="ARBA00023212"/>
    </source>
</evidence>
<sequence length="305" mass="33649">MKENEQEPSDRSLRPGGSFRLGIYGWRKKCLYALILVLLFMVIVNLALTLWVLKVMDFSTDGMGQLEIVPGGLKLKGNAFVLDNLIASQIRSRSGEPIVIESSRNITLRSRDKYGHPSSWIHLGLDDFECLSNHFRILDDRGYPLFSADRNEVVVGAESLTVTGEGGTKFKGAIQTRLIRAESGHDLRLESPTRSLHIKAPKELKFESRGGQIDSLAQNDVTFRSESGAIRLHSSSIIVPHLPTAKMISTHHSSATTGSSSSSSDRDRGNKNFAVFQLCACESGRLFLADPHAICESENSDGFCR</sequence>
<protein>
    <submittedName>
        <fullName evidence="14">Uncharacterized protein</fullName>
    </submittedName>
</protein>
<evidence type="ECO:0000256" key="9">
    <source>
        <dbReference type="ARBA" id="ARBA00023136"/>
    </source>
</evidence>
<keyword evidence="11" id="KW-0325">Glycoprotein</keyword>
<keyword evidence="10" id="KW-1015">Disulfide bond</keyword>
<comment type="similarity">
    <text evidence="3">Belongs to the sarcoglycan beta/delta/gamma/zeta family.</text>
</comment>
<comment type="subcellular location">
    <subcellularLocation>
        <location evidence="2">Cell membrane</location>
        <location evidence="2">Sarcolemma</location>
        <topology evidence="2">Single-pass type II membrane protein</topology>
    </subcellularLocation>
    <subcellularLocation>
        <location evidence="1">Cytoplasm</location>
        <location evidence="1">Cytoskeleton</location>
    </subcellularLocation>
</comment>
<dbReference type="GO" id="GO:0042383">
    <property type="term" value="C:sarcolemma"/>
    <property type="evidence" value="ECO:0007669"/>
    <property type="project" value="UniProtKB-SubCell"/>
</dbReference>
<organism evidence="14 15">
    <name type="scientific">Hypothenemus hampei</name>
    <name type="common">Coffee berry borer</name>
    <dbReference type="NCBI Taxonomy" id="57062"/>
    <lineage>
        <taxon>Eukaryota</taxon>
        <taxon>Metazoa</taxon>
        <taxon>Ecdysozoa</taxon>
        <taxon>Arthropoda</taxon>
        <taxon>Hexapoda</taxon>
        <taxon>Insecta</taxon>
        <taxon>Pterygota</taxon>
        <taxon>Neoptera</taxon>
        <taxon>Endopterygota</taxon>
        <taxon>Coleoptera</taxon>
        <taxon>Polyphaga</taxon>
        <taxon>Cucujiformia</taxon>
        <taxon>Curculionidae</taxon>
        <taxon>Scolytinae</taxon>
        <taxon>Hypothenemus</taxon>
    </lineage>
</organism>
<proteinExistence type="inferred from homology"/>
<keyword evidence="15" id="KW-1185">Reference proteome</keyword>
<dbReference type="Pfam" id="PF04790">
    <property type="entry name" value="Sarcoglycan_1"/>
    <property type="match status" value="1"/>
</dbReference>
<name>A0ABD1F1J4_HYPHA</name>
<keyword evidence="6 13" id="KW-0812">Transmembrane</keyword>
<evidence type="ECO:0000256" key="4">
    <source>
        <dbReference type="ARBA" id="ARBA00022475"/>
    </source>
</evidence>
<evidence type="ECO:0000256" key="1">
    <source>
        <dbReference type="ARBA" id="ARBA00004245"/>
    </source>
</evidence>
<evidence type="ECO:0000256" key="8">
    <source>
        <dbReference type="ARBA" id="ARBA00022989"/>
    </source>
</evidence>
<dbReference type="InterPro" id="IPR039972">
    <property type="entry name" value="Sarcoglycan_gamma/delta/zeta"/>
</dbReference>
<evidence type="ECO:0000256" key="3">
    <source>
        <dbReference type="ARBA" id="ARBA00007574"/>
    </source>
</evidence>
<evidence type="ECO:0000313" key="15">
    <source>
        <dbReference type="Proteomes" id="UP001566132"/>
    </source>
</evidence>